<feature type="compositionally biased region" description="Basic and acidic residues" evidence="5">
    <location>
        <begin position="297"/>
        <end position="342"/>
    </location>
</feature>
<organism evidence="8 9">
    <name type="scientific">Batrachochytrium salamandrivorans</name>
    <dbReference type="NCBI Taxonomy" id="1357716"/>
    <lineage>
        <taxon>Eukaryota</taxon>
        <taxon>Fungi</taxon>
        <taxon>Fungi incertae sedis</taxon>
        <taxon>Chytridiomycota</taxon>
        <taxon>Chytridiomycota incertae sedis</taxon>
        <taxon>Chytridiomycetes</taxon>
        <taxon>Rhizophydiales</taxon>
        <taxon>Rhizophydiales incertae sedis</taxon>
        <taxon>Batrachochytrium</taxon>
    </lineage>
</organism>
<dbReference type="Pfam" id="PF04935">
    <property type="entry name" value="SURF6"/>
    <property type="match status" value="1"/>
</dbReference>
<feature type="compositionally biased region" description="Low complexity" evidence="5">
    <location>
        <begin position="348"/>
        <end position="358"/>
    </location>
</feature>
<evidence type="ECO:0000256" key="2">
    <source>
        <dbReference type="ARBA" id="ARBA00005904"/>
    </source>
</evidence>
<feature type="coiled-coil region" evidence="4">
    <location>
        <begin position="125"/>
        <end position="152"/>
    </location>
</feature>
<comment type="caution">
    <text evidence="8">The sequence shown here is derived from an EMBL/GenBank/DDBJ whole genome shotgun (WGS) entry which is preliminary data.</text>
</comment>
<feature type="domain" description="Ribosomal RNA-processing protein 14 N-terminal" evidence="7">
    <location>
        <begin position="17"/>
        <end position="80"/>
    </location>
</feature>
<reference evidence="8 9" key="1">
    <citation type="submission" date="2021-02" db="EMBL/GenBank/DDBJ databases">
        <title>Variation within the Batrachochytrium salamandrivorans European outbreak.</title>
        <authorList>
            <person name="Kelly M."/>
            <person name="Pasmans F."/>
            <person name="Shea T.P."/>
            <person name="Munoz J.F."/>
            <person name="Carranza S."/>
            <person name="Cuomo C.A."/>
            <person name="Martel A."/>
        </authorList>
    </citation>
    <scope>NUCLEOTIDE SEQUENCE [LARGE SCALE GENOMIC DNA]</scope>
    <source>
        <strain evidence="8 9">AMFP18/2</strain>
    </source>
</reference>
<evidence type="ECO:0000259" key="7">
    <source>
        <dbReference type="Pfam" id="PF15459"/>
    </source>
</evidence>
<accession>A0ABQ8EV79</accession>
<evidence type="ECO:0000256" key="1">
    <source>
        <dbReference type="ARBA" id="ARBA00004123"/>
    </source>
</evidence>
<evidence type="ECO:0000259" key="6">
    <source>
        <dbReference type="Pfam" id="PF04935"/>
    </source>
</evidence>
<comment type="similarity">
    <text evidence="2">Belongs to the SURF6 family.</text>
</comment>
<dbReference type="Proteomes" id="UP001648503">
    <property type="component" value="Unassembled WGS sequence"/>
</dbReference>
<evidence type="ECO:0000256" key="3">
    <source>
        <dbReference type="ARBA" id="ARBA00023242"/>
    </source>
</evidence>
<evidence type="ECO:0000313" key="9">
    <source>
        <dbReference type="Proteomes" id="UP001648503"/>
    </source>
</evidence>
<feature type="region of interest" description="Disordered" evidence="5">
    <location>
        <begin position="152"/>
        <end position="192"/>
    </location>
</feature>
<gene>
    <name evidence="8" type="ORF">BASA50_000097</name>
</gene>
<sequence>MVALGEAAYSVDGLKDRLLDHHRCFETLVGLIAPVHYFPSKELDEDTYQGGRYGHNKKNKAPKQTIKEATKKAKRAKLDPNAPKTVSEIQHEMTLHTQSPLEMTPSTSQPTVIPPTPHPLRPMAAATAIELKDRLQKRIEELRAKRNIFQVNDDSASPSAPKTRQDIIEKRKQKKQQRKEAMLKKRDSRKKMDDTLGMDVQKTAIATNTGTGGLKMDVSFGKIDFGLEEKKKGPTDAVALLQKAEIKKAKMDKLKETNEEKAQAVEESESWNKLIKMAEGTKVKDDVQLLKKTVKRQTQEKKKSSEEWSGRQEQLTKDQKVRQDKRQENIQSRIDAKRDRKFGGKNGSAGKVGKKVAPGKGGKRPGFEGGVRKSKK</sequence>
<feature type="compositionally biased region" description="Basic and acidic residues" evidence="5">
    <location>
        <begin position="178"/>
        <end position="192"/>
    </location>
</feature>
<dbReference type="InterPro" id="IPR029188">
    <property type="entry name" value="Rrp14_N"/>
</dbReference>
<evidence type="ECO:0000256" key="4">
    <source>
        <dbReference type="SAM" id="Coils"/>
    </source>
</evidence>
<evidence type="ECO:0008006" key="10">
    <source>
        <dbReference type="Google" id="ProtNLM"/>
    </source>
</evidence>
<feature type="domain" description="Ribosomal RNA-processing protein 14/surfeit locus protein 6 C-terminal" evidence="6">
    <location>
        <begin position="166"/>
        <end position="341"/>
    </location>
</feature>
<comment type="subcellular location">
    <subcellularLocation>
        <location evidence="1">Nucleus</location>
    </subcellularLocation>
</comment>
<evidence type="ECO:0000256" key="5">
    <source>
        <dbReference type="SAM" id="MobiDB-lite"/>
    </source>
</evidence>
<dbReference type="PANTHER" id="PTHR14369">
    <property type="entry name" value="SURFEIT LOCUS PROTEIN 6"/>
    <property type="match status" value="1"/>
</dbReference>
<name>A0ABQ8EV79_9FUNG</name>
<feature type="compositionally biased region" description="Polar residues" evidence="5">
    <location>
        <begin position="152"/>
        <end position="162"/>
    </location>
</feature>
<keyword evidence="3" id="KW-0539">Nucleus</keyword>
<dbReference type="Pfam" id="PF15459">
    <property type="entry name" value="RRP14"/>
    <property type="match status" value="1"/>
</dbReference>
<dbReference type="InterPro" id="IPR029190">
    <property type="entry name" value="Rrp14/SURF6_C"/>
</dbReference>
<dbReference type="PANTHER" id="PTHR14369:SF0">
    <property type="entry name" value="SURFEIT LOCUS PROTEIN 6"/>
    <property type="match status" value="1"/>
</dbReference>
<feature type="compositionally biased region" description="Basic and acidic residues" evidence="5">
    <location>
        <begin position="251"/>
        <end position="264"/>
    </location>
</feature>
<dbReference type="InterPro" id="IPR007019">
    <property type="entry name" value="SURF6"/>
</dbReference>
<evidence type="ECO:0000313" key="8">
    <source>
        <dbReference type="EMBL" id="KAH6587049.1"/>
    </source>
</evidence>
<feature type="region of interest" description="Disordered" evidence="5">
    <location>
        <begin position="251"/>
        <end position="270"/>
    </location>
</feature>
<proteinExistence type="inferred from homology"/>
<dbReference type="EMBL" id="JAFCIX010000569">
    <property type="protein sequence ID" value="KAH6587049.1"/>
    <property type="molecule type" value="Genomic_DNA"/>
</dbReference>
<protein>
    <recommendedName>
        <fullName evidence="10">Ribosomal RNA-processing protein 14/surfeit locus protein 6 C-terminal domain-containing protein</fullName>
    </recommendedName>
</protein>
<keyword evidence="9" id="KW-1185">Reference proteome</keyword>
<feature type="region of interest" description="Disordered" evidence="5">
    <location>
        <begin position="294"/>
        <end position="376"/>
    </location>
</feature>
<keyword evidence="4" id="KW-0175">Coiled coil</keyword>